<feature type="transmembrane region" description="Helical" evidence="1">
    <location>
        <begin position="171"/>
        <end position="189"/>
    </location>
</feature>
<feature type="transmembrane region" description="Helical" evidence="1">
    <location>
        <begin position="458"/>
        <end position="479"/>
    </location>
</feature>
<organism evidence="3 4">
    <name type="scientific">Helobdella robusta</name>
    <name type="common">Californian leech</name>
    <dbReference type="NCBI Taxonomy" id="6412"/>
    <lineage>
        <taxon>Eukaryota</taxon>
        <taxon>Metazoa</taxon>
        <taxon>Spiralia</taxon>
        <taxon>Lophotrochozoa</taxon>
        <taxon>Annelida</taxon>
        <taxon>Clitellata</taxon>
        <taxon>Hirudinea</taxon>
        <taxon>Rhynchobdellida</taxon>
        <taxon>Glossiphoniidae</taxon>
        <taxon>Helobdella</taxon>
    </lineage>
</organism>
<dbReference type="HOGENOM" id="CLU_522042_0_0_1"/>
<dbReference type="Gene3D" id="1.20.1250.20">
    <property type="entry name" value="MFS general substrate transporter like domains"/>
    <property type="match status" value="1"/>
</dbReference>
<dbReference type="OrthoDB" id="6499973at2759"/>
<evidence type="ECO:0000313" key="4">
    <source>
        <dbReference type="Proteomes" id="UP000015101"/>
    </source>
</evidence>
<dbReference type="CTD" id="20202084"/>
<reference evidence="4" key="1">
    <citation type="submission" date="2012-12" db="EMBL/GenBank/DDBJ databases">
        <authorList>
            <person name="Hellsten U."/>
            <person name="Grimwood J."/>
            <person name="Chapman J.A."/>
            <person name="Shapiro H."/>
            <person name="Aerts A."/>
            <person name="Otillar R.P."/>
            <person name="Terry A.Y."/>
            <person name="Boore J.L."/>
            <person name="Simakov O."/>
            <person name="Marletaz F."/>
            <person name="Cho S.-J."/>
            <person name="Edsinger-Gonzales E."/>
            <person name="Havlak P."/>
            <person name="Kuo D.-H."/>
            <person name="Larsson T."/>
            <person name="Lv J."/>
            <person name="Arendt D."/>
            <person name="Savage R."/>
            <person name="Osoegawa K."/>
            <person name="de Jong P."/>
            <person name="Lindberg D.R."/>
            <person name="Seaver E.C."/>
            <person name="Weisblat D.A."/>
            <person name="Putnam N.H."/>
            <person name="Grigoriev I.V."/>
            <person name="Rokhsar D.S."/>
        </authorList>
    </citation>
    <scope>NUCLEOTIDE SEQUENCE</scope>
</reference>
<evidence type="ECO:0000256" key="1">
    <source>
        <dbReference type="SAM" id="Phobius"/>
    </source>
</evidence>
<feature type="transmembrane region" description="Helical" evidence="1">
    <location>
        <begin position="388"/>
        <end position="411"/>
    </location>
</feature>
<dbReference type="KEGG" id="hro:HELRODRAFT_167792"/>
<dbReference type="EnsemblMetazoa" id="HelroT167792">
    <property type="protein sequence ID" value="HelroP167792"/>
    <property type="gene ID" value="HelroG167792"/>
</dbReference>
<dbReference type="InterPro" id="IPR036259">
    <property type="entry name" value="MFS_trans_sf"/>
</dbReference>
<evidence type="ECO:0000313" key="3">
    <source>
        <dbReference type="EnsemblMetazoa" id="HelroP167792"/>
    </source>
</evidence>
<dbReference type="Proteomes" id="UP000015101">
    <property type="component" value="Unassembled WGS sequence"/>
</dbReference>
<reference evidence="2 4" key="2">
    <citation type="journal article" date="2013" name="Nature">
        <title>Insights into bilaterian evolution from three spiralian genomes.</title>
        <authorList>
            <person name="Simakov O."/>
            <person name="Marletaz F."/>
            <person name="Cho S.J."/>
            <person name="Edsinger-Gonzales E."/>
            <person name="Havlak P."/>
            <person name="Hellsten U."/>
            <person name="Kuo D.H."/>
            <person name="Larsson T."/>
            <person name="Lv J."/>
            <person name="Arendt D."/>
            <person name="Savage R."/>
            <person name="Osoegawa K."/>
            <person name="de Jong P."/>
            <person name="Grimwood J."/>
            <person name="Chapman J.A."/>
            <person name="Shapiro H."/>
            <person name="Aerts A."/>
            <person name="Otillar R.P."/>
            <person name="Terry A.Y."/>
            <person name="Boore J.L."/>
            <person name="Grigoriev I.V."/>
            <person name="Lindberg D.R."/>
            <person name="Seaver E.C."/>
            <person name="Weisblat D.A."/>
            <person name="Putnam N.H."/>
            <person name="Rokhsar D.S."/>
        </authorList>
    </citation>
    <scope>NUCLEOTIDE SEQUENCE</scope>
</reference>
<dbReference type="SUPFAM" id="SSF103473">
    <property type="entry name" value="MFS general substrate transporter"/>
    <property type="match status" value="1"/>
</dbReference>
<dbReference type="eggNOG" id="KOG2504">
    <property type="taxonomic scope" value="Eukaryota"/>
</dbReference>
<dbReference type="EMBL" id="AMQM01002844">
    <property type="status" value="NOT_ANNOTATED_CDS"/>
    <property type="molecule type" value="Genomic_DNA"/>
</dbReference>
<proteinExistence type="predicted"/>
<feature type="transmembrane region" description="Helical" evidence="1">
    <location>
        <begin position="106"/>
        <end position="132"/>
    </location>
</feature>
<accession>T1EZT4</accession>
<reference evidence="3" key="3">
    <citation type="submission" date="2015-06" db="UniProtKB">
        <authorList>
            <consortium name="EnsemblMetazoa"/>
        </authorList>
    </citation>
    <scope>IDENTIFICATION</scope>
</reference>
<protein>
    <recommendedName>
        <fullName evidence="5">Major facilitator superfamily (MFS) profile domain-containing protein</fullName>
    </recommendedName>
</protein>
<evidence type="ECO:0000313" key="2">
    <source>
        <dbReference type="EMBL" id="ESO09960.1"/>
    </source>
</evidence>
<dbReference type="EMBL" id="KB095905">
    <property type="protein sequence ID" value="ESO09960.1"/>
    <property type="molecule type" value="Genomic_DNA"/>
</dbReference>
<dbReference type="GeneID" id="20202084"/>
<dbReference type="RefSeq" id="XP_009011774.1">
    <property type="nucleotide sequence ID" value="XM_009013526.1"/>
</dbReference>
<dbReference type="PANTHER" id="PTHR11360:SF260">
    <property type="entry name" value="MFS DOMAIN-CONTAINING PROTEIN"/>
    <property type="match status" value="1"/>
</dbReference>
<dbReference type="AlphaFoldDB" id="T1EZT4"/>
<dbReference type="InParanoid" id="T1EZT4"/>
<keyword evidence="1" id="KW-0812">Transmembrane</keyword>
<keyword evidence="4" id="KW-1185">Reference proteome</keyword>
<keyword evidence="1" id="KW-0472">Membrane</keyword>
<dbReference type="GO" id="GO:0005886">
    <property type="term" value="C:plasma membrane"/>
    <property type="evidence" value="ECO:0000318"/>
    <property type="project" value="GO_Central"/>
</dbReference>
<gene>
    <name evidence="3" type="primary">20202084</name>
    <name evidence="2" type="ORF">HELRODRAFT_167792</name>
</gene>
<dbReference type="InterPro" id="IPR050327">
    <property type="entry name" value="Proton-linked_MCT"/>
</dbReference>
<name>T1EZT4_HELRO</name>
<sequence>MDSINGDRQFEQTSNVSVYTKIIVALASTFCNFLIQCIFYSSLTVIKEFQEERNSEENEDVQLTIAGLMYSIFLKEENNHRFTIVGSILTASSLFLSSFQTNQTEFITIFCVLTGFGLGAIYISSLKALLIVFKNNCKLMLAFVIAASEISFFVFDLILSKLILHYGWNGTNQLLAAIVLNCLICGYFFKVETRKETMVSLKEQSSLKSYDSADSCDYDEAVPPSYIMQKIIDDKDRQQFDSSGSLDGYIITNDNEIIPPPFQRTTSKNSIGYSSCASHFDVENSEMKSTVDAFNVYLQKNVDPAKKFVHYKYGNKVLRLTYNMEYKSFTVLNGENRKGLYPSMIFMTTYFLNEDMTFSQTVTIVKFMIAMKILVKLPLGILSSIPKLYGLTLYSVLLLMLSIVLFVLPWLTTFNAFIIHAMVMGSIIVSNRAKFVNIGAQTLLKLYLLIDMYGPDNFVPALGLLSFFEGISSFIGPLLSKLLDEKIENFIEIFSTAAGLILFSSLISLLLRQKPHPCLKCK</sequence>
<evidence type="ECO:0008006" key="5">
    <source>
        <dbReference type="Google" id="ProtNLM"/>
    </source>
</evidence>
<dbReference type="PANTHER" id="PTHR11360">
    <property type="entry name" value="MONOCARBOXYLATE TRANSPORTER"/>
    <property type="match status" value="1"/>
</dbReference>
<feature type="transmembrane region" description="Helical" evidence="1">
    <location>
        <begin position="22"/>
        <end position="43"/>
    </location>
</feature>
<dbReference type="GO" id="GO:0015718">
    <property type="term" value="P:monocarboxylic acid transport"/>
    <property type="evidence" value="ECO:0000318"/>
    <property type="project" value="GO_Central"/>
</dbReference>
<feature type="transmembrane region" description="Helical" evidence="1">
    <location>
        <begin position="491"/>
        <end position="511"/>
    </location>
</feature>
<dbReference type="GO" id="GO:0008028">
    <property type="term" value="F:monocarboxylic acid transmembrane transporter activity"/>
    <property type="evidence" value="ECO:0000318"/>
    <property type="project" value="GO_Central"/>
</dbReference>
<feature type="transmembrane region" description="Helical" evidence="1">
    <location>
        <begin position="139"/>
        <end position="159"/>
    </location>
</feature>
<keyword evidence="1" id="KW-1133">Transmembrane helix</keyword>